<evidence type="ECO:0000313" key="1">
    <source>
        <dbReference type="EMBL" id="KHJ97807.1"/>
    </source>
</evidence>
<reference evidence="1 2" key="1">
    <citation type="submission" date="2014-03" db="EMBL/GenBank/DDBJ databases">
        <title>Draft genome of the hookworm Oesophagostomum dentatum.</title>
        <authorList>
            <person name="Mitreva M."/>
        </authorList>
    </citation>
    <scope>NUCLEOTIDE SEQUENCE [LARGE SCALE GENOMIC DNA]</scope>
    <source>
        <strain evidence="1 2">OD-Hann</strain>
    </source>
</reference>
<keyword evidence="2" id="KW-1185">Reference proteome</keyword>
<gene>
    <name evidence="1" type="ORF">OESDEN_02219</name>
</gene>
<evidence type="ECO:0000313" key="2">
    <source>
        <dbReference type="Proteomes" id="UP000053660"/>
    </source>
</evidence>
<dbReference type="Proteomes" id="UP000053660">
    <property type="component" value="Unassembled WGS sequence"/>
</dbReference>
<accession>A0A0B1TPQ3</accession>
<dbReference type="EMBL" id="KN549397">
    <property type="protein sequence ID" value="KHJ97807.1"/>
    <property type="molecule type" value="Genomic_DNA"/>
</dbReference>
<protein>
    <submittedName>
        <fullName evidence="1">Uncharacterized protein</fullName>
    </submittedName>
</protein>
<organism evidence="1 2">
    <name type="scientific">Oesophagostomum dentatum</name>
    <name type="common">Nodular worm</name>
    <dbReference type="NCBI Taxonomy" id="61180"/>
    <lineage>
        <taxon>Eukaryota</taxon>
        <taxon>Metazoa</taxon>
        <taxon>Ecdysozoa</taxon>
        <taxon>Nematoda</taxon>
        <taxon>Chromadorea</taxon>
        <taxon>Rhabditida</taxon>
        <taxon>Rhabditina</taxon>
        <taxon>Rhabditomorpha</taxon>
        <taxon>Strongyloidea</taxon>
        <taxon>Strongylidae</taxon>
        <taxon>Oesophagostomum</taxon>
    </lineage>
</organism>
<proteinExistence type="predicted"/>
<sequence>MRNNGDSKLFRNRSQKLLALISLVQKAGTSATDCPCIYLKSLKMSDALPTSPAKEQAVYICCA</sequence>
<dbReference type="AlphaFoldDB" id="A0A0B1TPQ3"/>
<name>A0A0B1TPQ3_OESDE</name>